<dbReference type="Pfam" id="PF08637">
    <property type="entry name" value="NCA2"/>
    <property type="match status" value="1"/>
</dbReference>
<evidence type="ECO:0000256" key="3">
    <source>
        <dbReference type="ARBA" id="ARBA00022989"/>
    </source>
</evidence>
<gene>
    <name evidence="8" type="ORF">THITE_2150534</name>
</gene>
<dbReference type="InterPro" id="IPR013946">
    <property type="entry name" value="NCA2-like"/>
</dbReference>
<dbReference type="GO" id="GO:0005741">
    <property type="term" value="C:mitochondrial outer membrane"/>
    <property type="evidence" value="ECO:0007669"/>
    <property type="project" value="TreeGrafter"/>
</dbReference>
<dbReference type="PANTHER" id="PTHR28234">
    <property type="entry name" value="NUCLEAR CONTROL OF ATPASE PROTEIN 2"/>
    <property type="match status" value="1"/>
</dbReference>
<evidence type="ECO:0000256" key="4">
    <source>
        <dbReference type="ARBA" id="ARBA00023128"/>
    </source>
</evidence>
<dbReference type="KEGG" id="ttt:THITE_2150534"/>
<proteinExistence type="predicted"/>
<dbReference type="OrthoDB" id="413313at2759"/>
<dbReference type="RefSeq" id="XP_003653262.1">
    <property type="nucleotide sequence ID" value="XM_003653214.1"/>
</dbReference>
<keyword evidence="4" id="KW-0496">Mitochondrion</keyword>
<keyword evidence="9" id="KW-1185">Reference proteome</keyword>
<protein>
    <submittedName>
        <fullName evidence="8">Uncharacterized protein</fullName>
    </submittedName>
</protein>
<sequence>MSIVADQVRCLDARIDRFSLVPLTHGPDHDAELQPVEGVAASALASPRIDELLRIVKALSSGSVSGAHLSSARIQRLLQQSGLAGEVPPAELLEAKSQYEIDVEWLLVGKATVQTYGLLMSTLLDQIIPLSDDIWYWDEVLGSYPHSLVYTVQTSPLRMWKWTREVYSESVDRFQRLYREEIFGQSSEADDSPSTQRNGSGHGPKARTKGFASLYPQLSKHWRQFYGIVRQSVAERSIADIQRKILSRVDIGRSEARYKQARLRKLREMTATGLGILLDEGLNFGGADETQSEEWKGMLERSVALMDMILQNVLHLDISVSEFEDKVFTGVEEDPELSIHIEESHPAERPAVLARRLLGLLQAELPNHRAAMGEVARQNGRPSRLVRYWLPAAALLVSSSTILRILVNRQDDIINWIRDFGATTRDFWLNWVVEPVRKIIGTIRHDANSEIAIMSRDSLKADRDSLERMVVEFAMDKPDIAVGNASITDSQILEIRSKVKEGDVTPVLKAYEKDLRRPIVGAIRGDLVRSLLIQVQKTKVDLEVAISGIDALLKSQELVFGFVGLTPGILVSIGVFQYLRTLFGSRKGLRQGRRVRRSVRVLRKIDRILSEATTSQNNVISYRDHGLLVCEVHVLRGLAHGVLPGDVEKEFIEDLDELANLKGIQVQMKALERIRWAYAEWLSRMRYVEAALGKRAGTEGGATSVDPGRLGSVPVTSTTEPRALGKATGCLVPRVVSAVRPAYVLGSLLGFAYPAGTP</sequence>
<evidence type="ECO:0000313" key="8">
    <source>
        <dbReference type="EMBL" id="AEO66926.1"/>
    </source>
</evidence>
<evidence type="ECO:0000256" key="5">
    <source>
        <dbReference type="ARBA" id="ARBA00023136"/>
    </source>
</evidence>
<organism evidence="8 9">
    <name type="scientific">Thermothielavioides terrestris (strain ATCC 38088 / NRRL 8126)</name>
    <name type="common">Thielavia terrestris</name>
    <dbReference type="NCBI Taxonomy" id="578455"/>
    <lineage>
        <taxon>Eukaryota</taxon>
        <taxon>Fungi</taxon>
        <taxon>Dikarya</taxon>
        <taxon>Ascomycota</taxon>
        <taxon>Pezizomycotina</taxon>
        <taxon>Sordariomycetes</taxon>
        <taxon>Sordariomycetidae</taxon>
        <taxon>Sordariales</taxon>
        <taxon>Chaetomiaceae</taxon>
        <taxon>Thermothielavioides</taxon>
        <taxon>Thermothielavioides terrestris</taxon>
    </lineage>
</organism>
<keyword evidence="5 7" id="KW-0472">Membrane</keyword>
<dbReference type="GeneID" id="11517582"/>
<comment type="subcellular location">
    <subcellularLocation>
        <location evidence="1">Mitochondrion membrane</location>
        <topology evidence="1">Multi-pass membrane protein</topology>
    </subcellularLocation>
</comment>
<feature type="transmembrane region" description="Helical" evidence="7">
    <location>
        <begin position="558"/>
        <end position="579"/>
    </location>
</feature>
<keyword evidence="2 7" id="KW-0812">Transmembrane</keyword>
<accession>G2R4U0</accession>
<dbReference type="HOGENOM" id="CLU_008227_1_0_1"/>
<evidence type="ECO:0000256" key="1">
    <source>
        <dbReference type="ARBA" id="ARBA00004225"/>
    </source>
</evidence>
<evidence type="ECO:0000256" key="6">
    <source>
        <dbReference type="SAM" id="MobiDB-lite"/>
    </source>
</evidence>
<feature type="region of interest" description="Disordered" evidence="6">
    <location>
        <begin position="186"/>
        <end position="206"/>
    </location>
</feature>
<dbReference type="STRING" id="578455.G2R4U0"/>
<keyword evidence="3 7" id="KW-1133">Transmembrane helix</keyword>
<reference evidence="8 9" key="1">
    <citation type="journal article" date="2011" name="Nat. Biotechnol.">
        <title>Comparative genomic analysis of the thermophilic biomass-degrading fungi Myceliophthora thermophila and Thielavia terrestris.</title>
        <authorList>
            <person name="Berka R.M."/>
            <person name="Grigoriev I.V."/>
            <person name="Otillar R."/>
            <person name="Salamov A."/>
            <person name="Grimwood J."/>
            <person name="Reid I."/>
            <person name="Ishmael N."/>
            <person name="John T."/>
            <person name="Darmond C."/>
            <person name="Moisan M.-C."/>
            <person name="Henrissat B."/>
            <person name="Coutinho P.M."/>
            <person name="Lombard V."/>
            <person name="Natvig D.O."/>
            <person name="Lindquist E."/>
            <person name="Schmutz J."/>
            <person name="Lucas S."/>
            <person name="Harris P."/>
            <person name="Powlowski J."/>
            <person name="Bellemare A."/>
            <person name="Taylor D."/>
            <person name="Butler G."/>
            <person name="de Vries R.P."/>
            <person name="Allijn I.E."/>
            <person name="van den Brink J."/>
            <person name="Ushinsky S."/>
            <person name="Storms R."/>
            <person name="Powell A.J."/>
            <person name="Paulsen I.T."/>
            <person name="Elbourne L.D.H."/>
            <person name="Baker S.E."/>
            <person name="Magnuson J."/>
            <person name="LaBoissiere S."/>
            <person name="Clutterbuck A.J."/>
            <person name="Martinez D."/>
            <person name="Wogulis M."/>
            <person name="de Leon A.L."/>
            <person name="Rey M.W."/>
            <person name="Tsang A."/>
        </authorList>
    </citation>
    <scope>NUCLEOTIDE SEQUENCE [LARGE SCALE GENOMIC DNA]</scope>
    <source>
        <strain evidence="9">ATCC 38088 / NRRL 8126</strain>
    </source>
</reference>
<dbReference type="Proteomes" id="UP000008181">
    <property type="component" value="Chromosome 2"/>
</dbReference>
<feature type="region of interest" description="Disordered" evidence="6">
    <location>
        <begin position="697"/>
        <end position="717"/>
    </location>
</feature>
<evidence type="ECO:0000313" key="9">
    <source>
        <dbReference type="Proteomes" id="UP000008181"/>
    </source>
</evidence>
<dbReference type="eggNOG" id="ENOG502QTT6">
    <property type="taxonomic scope" value="Eukaryota"/>
</dbReference>
<feature type="compositionally biased region" description="Polar residues" evidence="6">
    <location>
        <begin position="186"/>
        <end position="199"/>
    </location>
</feature>
<dbReference type="PANTHER" id="PTHR28234:SF1">
    <property type="entry name" value="NUCLEAR CONTROL OF ATPASE PROTEIN 2"/>
    <property type="match status" value="1"/>
</dbReference>
<evidence type="ECO:0000256" key="7">
    <source>
        <dbReference type="SAM" id="Phobius"/>
    </source>
</evidence>
<dbReference type="AlphaFoldDB" id="G2R4U0"/>
<feature type="transmembrane region" description="Helical" evidence="7">
    <location>
        <begin position="388"/>
        <end position="407"/>
    </location>
</feature>
<evidence type="ECO:0000256" key="2">
    <source>
        <dbReference type="ARBA" id="ARBA00022692"/>
    </source>
</evidence>
<name>G2R4U0_THETT</name>
<dbReference type="EMBL" id="CP003010">
    <property type="protein sequence ID" value="AEO66926.1"/>
    <property type="molecule type" value="Genomic_DNA"/>
</dbReference>